<reference evidence="1" key="2">
    <citation type="journal article" date="2015" name="Fish Shellfish Immunol.">
        <title>Early steps in the European eel (Anguilla anguilla)-Vibrio vulnificus interaction in the gills: Role of the RtxA13 toxin.</title>
        <authorList>
            <person name="Callol A."/>
            <person name="Pajuelo D."/>
            <person name="Ebbesson L."/>
            <person name="Teles M."/>
            <person name="MacKenzie S."/>
            <person name="Amaro C."/>
        </authorList>
    </citation>
    <scope>NUCLEOTIDE SEQUENCE</scope>
</reference>
<evidence type="ECO:0000313" key="1">
    <source>
        <dbReference type="EMBL" id="JAH38869.1"/>
    </source>
</evidence>
<name>A0A0E9SBW2_ANGAN</name>
<protein>
    <submittedName>
        <fullName evidence="1">Uncharacterized protein</fullName>
    </submittedName>
</protein>
<sequence length="14" mass="1589">MLGHSMMVRKGGWV</sequence>
<organism evidence="1">
    <name type="scientific">Anguilla anguilla</name>
    <name type="common">European freshwater eel</name>
    <name type="synonym">Muraena anguilla</name>
    <dbReference type="NCBI Taxonomy" id="7936"/>
    <lineage>
        <taxon>Eukaryota</taxon>
        <taxon>Metazoa</taxon>
        <taxon>Chordata</taxon>
        <taxon>Craniata</taxon>
        <taxon>Vertebrata</taxon>
        <taxon>Euteleostomi</taxon>
        <taxon>Actinopterygii</taxon>
        <taxon>Neopterygii</taxon>
        <taxon>Teleostei</taxon>
        <taxon>Anguilliformes</taxon>
        <taxon>Anguillidae</taxon>
        <taxon>Anguilla</taxon>
    </lineage>
</organism>
<dbReference type="EMBL" id="GBXM01069708">
    <property type="protein sequence ID" value="JAH38869.1"/>
    <property type="molecule type" value="Transcribed_RNA"/>
</dbReference>
<reference evidence="1" key="1">
    <citation type="submission" date="2014-11" db="EMBL/GenBank/DDBJ databases">
        <authorList>
            <person name="Amaro Gonzalez C."/>
        </authorList>
    </citation>
    <scope>NUCLEOTIDE SEQUENCE</scope>
</reference>
<accession>A0A0E9SBW2</accession>
<proteinExistence type="predicted"/>